<evidence type="ECO:0000256" key="4">
    <source>
        <dbReference type="ARBA" id="ARBA00011738"/>
    </source>
</evidence>
<dbReference type="GeneID" id="116192556"/>
<dbReference type="InterPro" id="IPR036291">
    <property type="entry name" value="NAD(P)-bd_dom_sf"/>
</dbReference>
<evidence type="ECO:0000313" key="15">
    <source>
        <dbReference type="EMBL" id="OWM71300.1"/>
    </source>
</evidence>
<reference evidence="17" key="1">
    <citation type="journal article" date="2017" name="Plant J.">
        <title>The pomegranate (Punica granatum L.) genome and the genomics of punicalagin biosynthesis.</title>
        <authorList>
            <person name="Qin G."/>
            <person name="Xu C."/>
            <person name="Ming R."/>
            <person name="Tang H."/>
            <person name="Guyot R."/>
            <person name="Kramer E.M."/>
            <person name="Hu Y."/>
            <person name="Yi X."/>
            <person name="Qi Y."/>
            <person name="Xu X."/>
            <person name="Gao Z."/>
            <person name="Pan H."/>
            <person name="Jian J."/>
            <person name="Tian Y."/>
            <person name="Yue Z."/>
            <person name="Xu Y."/>
        </authorList>
    </citation>
    <scope>NUCLEOTIDE SEQUENCE [LARGE SCALE GENOMIC DNA]</scope>
    <source>
        <strain evidence="17">cv. Dabenzi</strain>
    </source>
</reference>
<dbReference type="InterPro" id="IPR020843">
    <property type="entry name" value="ER"/>
</dbReference>
<dbReference type="Pfam" id="PF08240">
    <property type="entry name" value="ADH_N"/>
    <property type="match status" value="1"/>
</dbReference>
<keyword evidence="7" id="KW-0438">Lignin biosynthesis</keyword>
<proteinExistence type="inferred from homology"/>
<dbReference type="InterPro" id="IPR013149">
    <property type="entry name" value="ADH-like_C"/>
</dbReference>
<dbReference type="SUPFAM" id="SSF50129">
    <property type="entry name" value="GroES-like"/>
    <property type="match status" value="1"/>
</dbReference>
<evidence type="ECO:0000256" key="1">
    <source>
        <dbReference type="ARBA" id="ARBA00001947"/>
    </source>
</evidence>
<comment type="catalytic activity">
    <reaction evidence="11">
        <text>(E)-cinnamyl alcohol + NADP(+) = (E)-cinnamaldehyde + NADPH + H(+)</text>
        <dbReference type="Rhea" id="RHEA:10392"/>
        <dbReference type="ChEBI" id="CHEBI:15378"/>
        <dbReference type="ChEBI" id="CHEBI:16731"/>
        <dbReference type="ChEBI" id="CHEBI:33227"/>
        <dbReference type="ChEBI" id="CHEBI:57783"/>
        <dbReference type="ChEBI" id="CHEBI:58349"/>
        <dbReference type="EC" id="1.1.1.195"/>
    </reaction>
    <physiologicalReaction direction="right-to-left" evidence="11">
        <dbReference type="Rhea" id="RHEA:10394"/>
    </physiologicalReaction>
</comment>
<comment type="caution">
    <text evidence="15">The sequence shown here is derived from an EMBL/GenBank/DDBJ whole genome shotgun (WGS) entry which is preliminary data.</text>
</comment>
<dbReference type="FunFam" id="3.40.50.720:FF:000022">
    <property type="entry name" value="Cinnamyl alcohol dehydrogenase"/>
    <property type="match status" value="1"/>
</dbReference>
<evidence type="ECO:0000256" key="3">
    <source>
        <dbReference type="ARBA" id="ARBA00008072"/>
    </source>
</evidence>
<evidence type="ECO:0000256" key="9">
    <source>
        <dbReference type="ARBA" id="ARBA00022857"/>
    </source>
</evidence>
<protein>
    <recommendedName>
        <fullName evidence="5">cinnamyl-alcohol dehydrogenase</fullName>
        <ecNumber evidence="5">1.1.1.195</ecNumber>
    </recommendedName>
</protein>
<evidence type="ECO:0000313" key="18">
    <source>
        <dbReference type="Proteomes" id="UP000233551"/>
    </source>
</evidence>
<comment type="function">
    <text evidence="12">Involved in lignin biosynthesis. Catalyzes the final step specific for the production of lignin monomers. Catalyzes the NADPH-dependent reduction of coniferaldehyde, 5-hydroxyconiferaldehyde, sinapaldehyde, 4-coumaraldehyde and caffeyl aldehyde to their respective alcohols.</text>
</comment>
<dbReference type="InterPro" id="IPR047109">
    <property type="entry name" value="CAD-like"/>
</dbReference>
<keyword evidence="6 13" id="KW-0479">Metal-binding</keyword>
<dbReference type="Proteomes" id="UP000197138">
    <property type="component" value="Unassembled WGS sequence"/>
</dbReference>
<comment type="subunit">
    <text evidence="4">Homodimer.</text>
</comment>
<dbReference type="Gene3D" id="3.40.50.720">
    <property type="entry name" value="NAD(P)-binding Rossmann-like Domain"/>
    <property type="match status" value="1"/>
</dbReference>
<gene>
    <name evidence="15" type="ORF">CDL15_Pgr011428</name>
    <name evidence="16" type="ORF">CRG98_020601</name>
</gene>
<dbReference type="Pfam" id="PF00107">
    <property type="entry name" value="ADH_zinc_N"/>
    <property type="match status" value="1"/>
</dbReference>
<evidence type="ECO:0000256" key="12">
    <source>
        <dbReference type="ARBA" id="ARBA00057621"/>
    </source>
</evidence>
<name>A0A218WG17_PUNGR</name>
<accession>A0A218WG17</accession>
<evidence type="ECO:0000256" key="11">
    <source>
        <dbReference type="ARBA" id="ARBA00049332"/>
    </source>
</evidence>
<keyword evidence="10" id="KW-0560">Oxidoreductase</keyword>
<dbReference type="FunFam" id="3.90.180.10:FF:000100">
    <property type="entry name" value="Putative cinnamyl alcohol dehydrogenase 6"/>
    <property type="match status" value="1"/>
</dbReference>
<dbReference type="InterPro" id="IPR011032">
    <property type="entry name" value="GroES-like_sf"/>
</dbReference>
<dbReference type="SUPFAM" id="SSF51735">
    <property type="entry name" value="NAD(P)-binding Rossmann-fold domains"/>
    <property type="match status" value="1"/>
</dbReference>
<dbReference type="GO" id="GO:0008270">
    <property type="term" value="F:zinc ion binding"/>
    <property type="evidence" value="ECO:0007669"/>
    <property type="project" value="InterPro"/>
</dbReference>
<dbReference type="Gene3D" id="3.90.180.10">
    <property type="entry name" value="Medium-chain alcohol dehydrogenases, catalytic domain"/>
    <property type="match status" value="1"/>
</dbReference>
<dbReference type="EMBL" id="MTKT01004486">
    <property type="protein sequence ID" value="OWM71300.1"/>
    <property type="molecule type" value="Genomic_DNA"/>
</dbReference>
<dbReference type="PANTHER" id="PTHR42683">
    <property type="entry name" value="ALDEHYDE REDUCTASE"/>
    <property type="match status" value="1"/>
</dbReference>
<comment type="cofactor">
    <cofactor evidence="1 13">
        <name>Zn(2+)</name>
        <dbReference type="ChEBI" id="CHEBI:29105"/>
    </cofactor>
</comment>
<dbReference type="EMBL" id="PGOL01001331">
    <property type="protein sequence ID" value="PKI59033.1"/>
    <property type="molecule type" value="Genomic_DNA"/>
</dbReference>
<feature type="domain" description="Enoyl reductase (ER)" evidence="14">
    <location>
        <begin position="25"/>
        <end position="355"/>
    </location>
</feature>
<reference evidence="16 18" key="3">
    <citation type="submission" date="2017-11" db="EMBL/GenBank/DDBJ databases">
        <title>De-novo sequencing of pomegranate (Punica granatum L.) genome.</title>
        <authorList>
            <person name="Akparov Z."/>
            <person name="Amiraslanov A."/>
            <person name="Hajiyeva S."/>
            <person name="Abbasov M."/>
            <person name="Kaur K."/>
            <person name="Hamwieh A."/>
            <person name="Solovyev V."/>
            <person name="Salamov A."/>
            <person name="Braich B."/>
            <person name="Kosarev P."/>
            <person name="Mahmoud A."/>
            <person name="Hajiyev E."/>
            <person name="Babayeva S."/>
            <person name="Izzatullayeva V."/>
            <person name="Mammadov A."/>
            <person name="Mammadov A."/>
            <person name="Sharifova S."/>
            <person name="Ojaghi J."/>
            <person name="Eynullazada K."/>
            <person name="Bayramov B."/>
            <person name="Abdulazimova A."/>
            <person name="Shahmuradov I."/>
        </authorList>
    </citation>
    <scope>NUCLEOTIDE SEQUENCE [LARGE SCALE GENOMIC DNA]</scope>
    <source>
        <strain evidence="16">AG2017</strain>
        <strain evidence="18">cv. AG2017</strain>
        <tissue evidence="16">Leaf</tissue>
    </source>
</reference>
<evidence type="ECO:0000256" key="2">
    <source>
        <dbReference type="ARBA" id="ARBA00004928"/>
    </source>
</evidence>
<evidence type="ECO:0000256" key="5">
    <source>
        <dbReference type="ARBA" id="ARBA00013171"/>
    </source>
</evidence>
<dbReference type="STRING" id="22663.A0A218WG17"/>
<comment type="similarity">
    <text evidence="3 13">Belongs to the zinc-containing alcohol dehydrogenase family.</text>
</comment>
<reference evidence="15" key="2">
    <citation type="submission" date="2017-06" db="EMBL/GenBank/DDBJ databases">
        <title>The pomegranate genome and the genomics of punicalagin biosynthesis.</title>
        <authorList>
            <person name="Xu C."/>
        </authorList>
    </citation>
    <scope>NUCLEOTIDE SEQUENCE [LARGE SCALE GENOMIC DNA]</scope>
    <source>
        <tissue evidence="15">Fresh leaf</tissue>
    </source>
</reference>
<evidence type="ECO:0000313" key="16">
    <source>
        <dbReference type="EMBL" id="PKI59033.1"/>
    </source>
</evidence>
<dbReference type="AlphaFoldDB" id="A0A218WG17"/>
<dbReference type="OrthoDB" id="1879366at2759"/>
<keyword evidence="8 13" id="KW-0862">Zinc</keyword>
<dbReference type="InterPro" id="IPR002328">
    <property type="entry name" value="ADH_Zn_CS"/>
</dbReference>
<evidence type="ECO:0000256" key="10">
    <source>
        <dbReference type="ARBA" id="ARBA00023002"/>
    </source>
</evidence>
<dbReference type="EC" id="1.1.1.195" evidence="5"/>
<comment type="pathway">
    <text evidence="2">Aromatic compound metabolism; phenylpropanoid biosynthesis.</text>
</comment>
<evidence type="ECO:0000256" key="7">
    <source>
        <dbReference type="ARBA" id="ARBA00022733"/>
    </source>
</evidence>
<evidence type="ECO:0000256" key="6">
    <source>
        <dbReference type="ARBA" id="ARBA00022723"/>
    </source>
</evidence>
<keyword evidence="9" id="KW-0521">NADP</keyword>
<dbReference type="GO" id="GO:0045551">
    <property type="term" value="F:cinnamyl-alcohol dehydrogenase activity"/>
    <property type="evidence" value="ECO:0007669"/>
    <property type="project" value="UniProtKB-EC"/>
</dbReference>
<dbReference type="Proteomes" id="UP000233551">
    <property type="component" value="Unassembled WGS sequence"/>
</dbReference>
<dbReference type="InterPro" id="IPR013154">
    <property type="entry name" value="ADH-like_N"/>
</dbReference>
<dbReference type="GO" id="GO:0009809">
    <property type="term" value="P:lignin biosynthetic process"/>
    <property type="evidence" value="ECO:0007669"/>
    <property type="project" value="UniProtKB-KW"/>
</dbReference>
<evidence type="ECO:0000259" key="14">
    <source>
        <dbReference type="SMART" id="SM00829"/>
    </source>
</evidence>
<keyword evidence="18" id="KW-1185">Reference proteome</keyword>
<evidence type="ECO:0000256" key="13">
    <source>
        <dbReference type="RuleBase" id="RU361277"/>
    </source>
</evidence>
<dbReference type="CDD" id="cd05283">
    <property type="entry name" value="CAD1"/>
    <property type="match status" value="1"/>
</dbReference>
<organism evidence="15 17">
    <name type="scientific">Punica granatum</name>
    <name type="common">Pomegranate</name>
    <dbReference type="NCBI Taxonomy" id="22663"/>
    <lineage>
        <taxon>Eukaryota</taxon>
        <taxon>Viridiplantae</taxon>
        <taxon>Streptophyta</taxon>
        <taxon>Embryophyta</taxon>
        <taxon>Tracheophyta</taxon>
        <taxon>Spermatophyta</taxon>
        <taxon>Magnoliopsida</taxon>
        <taxon>eudicotyledons</taxon>
        <taxon>Gunneridae</taxon>
        <taxon>Pentapetalae</taxon>
        <taxon>rosids</taxon>
        <taxon>malvids</taxon>
        <taxon>Myrtales</taxon>
        <taxon>Lythraceae</taxon>
        <taxon>Punica</taxon>
    </lineage>
</organism>
<evidence type="ECO:0000256" key="8">
    <source>
        <dbReference type="ARBA" id="ARBA00022833"/>
    </source>
</evidence>
<evidence type="ECO:0000313" key="17">
    <source>
        <dbReference type="Proteomes" id="UP000197138"/>
    </source>
</evidence>
<sequence>MVVGVGQQEGQTQRAFGYAARDASGILSPFHFTRRSNGEDDITVKIHYCGVCHSDLHIIRDEHGISQYPIIPGHEIVGVVTQVGTNVDKFKAGDIAGVGSLVGSCGACDNCRDGLESYCPSPLYTCTMLEFEGQAKQYGGYSDIIVVNQHFAVCIPDGLYLPGCAPLLCAGITVYSPIRNLGLDQPGKHIGVVGLGGLGHLAVKFAKAFGAVVTVISSSEHKRMEATEQLGSDSFLVCHDSRQMQAAAGTMHGIIDTVSAHHPLKPLLDLLRTDGKLVMLGAPDLDKPAEIPLLPLLGRKYVTGSMAGGMKETQEMMDFAGKHNITANVEVIPMDYVNRAMDRLARGDVRYRFVIDIGSTLDQH</sequence>
<dbReference type="PROSITE" id="PS00059">
    <property type="entry name" value="ADH_ZINC"/>
    <property type="match status" value="1"/>
</dbReference>
<dbReference type="SMART" id="SM00829">
    <property type="entry name" value="PKS_ER"/>
    <property type="match status" value="1"/>
</dbReference>